<keyword evidence="4" id="KW-1185">Reference proteome</keyword>
<proteinExistence type="predicted"/>
<dbReference type="PANTHER" id="PTHR46148:SF44">
    <property type="entry name" value="GAG-POL POLYPROTEIN"/>
    <property type="match status" value="1"/>
</dbReference>
<reference evidence="3 4" key="1">
    <citation type="submission" date="2018-04" db="EMBL/GenBank/DDBJ databases">
        <authorList>
            <person name="Vogel A."/>
        </authorList>
    </citation>
    <scope>NUCLEOTIDE SEQUENCE [LARGE SCALE GENOMIC DNA]</scope>
</reference>
<protein>
    <recommendedName>
        <fullName evidence="2">Retrotransposon gag domain-containing protein</fullName>
    </recommendedName>
</protein>
<sequence length="309" mass="34908">MSGWKRASENAPEPLTWAYFDSSFQKEYIPPRFREGKWAEFVALSQGDMTLPEFRQRFDHLAQFAGTLVEKAGKGLIAWKKSLLGSEEPSTQNKGVGTTGGKRTLGGGHSMQQSKKTKRYRSDPSHILPEGTVTLDESLSYEEEPVQILAREVKELRNKSVPLVKVLWRNHSTEEATWETEESMRTHVNAERVVVCELHAGPSHGRIWPPVDCSNLMGPSNGRILPQEDRSILMAPSHGRIWPPMDRSNFMSPSNGWILPQVDRSILMAPSHGRIWPPVDRSNFMGPSNGRVKPQVVRSELYKLIKVIM</sequence>
<evidence type="ECO:0000313" key="3">
    <source>
        <dbReference type="EMBL" id="VFQ90766.1"/>
    </source>
</evidence>
<dbReference type="AlphaFoldDB" id="A0A484MRF0"/>
<evidence type="ECO:0000313" key="4">
    <source>
        <dbReference type="Proteomes" id="UP000595140"/>
    </source>
</evidence>
<name>A0A484MRF0_9ASTE</name>
<feature type="compositionally biased region" description="Gly residues" evidence="1">
    <location>
        <begin position="97"/>
        <end position="109"/>
    </location>
</feature>
<accession>A0A484MRF0</accession>
<feature type="region of interest" description="Disordered" evidence="1">
    <location>
        <begin position="87"/>
        <end position="129"/>
    </location>
</feature>
<gene>
    <name evidence="3" type="ORF">CCAM_LOCUS32542</name>
</gene>
<dbReference type="InterPro" id="IPR005162">
    <property type="entry name" value="Retrotrans_gag_dom"/>
</dbReference>
<dbReference type="PANTHER" id="PTHR46148">
    <property type="entry name" value="CHROMO DOMAIN-CONTAINING PROTEIN"/>
    <property type="match status" value="1"/>
</dbReference>
<evidence type="ECO:0000259" key="2">
    <source>
        <dbReference type="Pfam" id="PF03732"/>
    </source>
</evidence>
<dbReference type="SUPFAM" id="SSF54160">
    <property type="entry name" value="Chromo domain-like"/>
    <property type="match status" value="1"/>
</dbReference>
<evidence type="ECO:0000256" key="1">
    <source>
        <dbReference type="SAM" id="MobiDB-lite"/>
    </source>
</evidence>
<dbReference type="InterPro" id="IPR016197">
    <property type="entry name" value="Chromo-like_dom_sf"/>
</dbReference>
<dbReference type="EMBL" id="OOIL02004181">
    <property type="protein sequence ID" value="VFQ90766.1"/>
    <property type="molecule type" value="Genomic_DNA"/>
</dbReference>
<dbReference type="Proteomes" id="UP000595140">
    <property type="component" value="Unassembled WGS sequence"/>
</dbReference>
<feature type="domain" description="Retrotransposon gag" evidence="2">
    <location>
        <begin position="4"/>
        <end position="67"/>
    </location>
</feature>
<organism evidence="3 4">
    <name type="scientific">Cuscuta campestris</name>
    <dbReference type="NCBI Taxonomy" id="132261"/>
    <lineage>
        <taxon>Eukaryota</taxon>
        <taxon>Viridiplantae</taxon>
        <taxon>Streptophyta</taxon>
        <taxon>Embryophyta</taxon>
        <taxon>Tracheophyta</taxon>
        <taxon>Spermatophyta</taxon>
        <taxon>Magnoliopsida</taxon>
        <taxon>eudicotyledons</taxon>
        <taxon>Gunneridae</taxon>
        <taxon>Pentapetalae</taxon>
        <taxon>asterids</taxon>
        <taxon>lamiids</taxon>
        <taxon>Solanales</taxon>
        <taxon>Convolvulaceae</taxon>
        <taxon>Cuscuteae</taxon>
        <taxon>Cuscuta</taxon>
        <taxon>Cuscuta subgen. Grammica</taxon>
        <taxon>Cuscuta sect. Cleistogrammica</taxon>
    </lineage>
</organism>
<dbReference type="OrthoDB" id="1939135at2759"/>
<dbReference type="Pfam" id="PF03732">
    <property type="entry name" value="Retrotrans_gag"/>
    <property type="match status" value="1"/>
</dbReference>